<sequence length="328" mass="37316">MIRNLFVFSVWRILFNLCKWTSGQVWSDKINSHCLIIMVLVLFLSPPALSSPVLGRDTGYHQEGMVIGQLSRVEISGFFIKPVVINFLLGGGISLDRFYPTKQFQFSVKDKLNPIYNKLVNTPPNKQVILHYVSPIPLSAPYMWLFYGASAFATDVSDVSNFTQSDSFNSYGNFYKDESYIGFGSYGVSVRSGKFVRVFRWGSFGSKLCTADLHEGGEKIEKKYVYDRVYTGSDQKGQPQYRTKTRTIHEKKPNINHLNIYTEEGCKFAEDALAANQNVTVEVSTKYFPLQDWYPDTIHSIRTVNGANTPLRIPNQDQDHLDLPGLPW</sequence>
<evidence type="ECO:0000313" key="2">
    <source>
        <dbReference type="EMBL" id="MET4756849.1"/>
    </source>
</evidence>
<evidence type="ECO:0000313" key="3">
    <source>
        <dbReference type="Proteomes" id="UP001549366"/>
    </source>
</evidence>
<dbReference type="EMBL" id="JBEWTB010000002">
    <property type="protein sequence ID" value="MET4756849.1"/>
    <property type="molecule type" value="Genomic_DNA"/>
</dbReference>
<dbReference type="RefSeq" id="WP_354011128.1">
    <property type="nucleotide sequence ID" value="NZ_JBEWTA010000001.1"/>
</dbReference>
<organism evidence="2 3">
    <name type="scientific">Endozoicomonas lisbonensis</name>
    <dbReference type="NCBI Taxonomy" id="3120522"/>
    <lineage>
        <taxon>Bacteria</taxon>
        <taxon>Pseudomonadati</taxon>
        <taxon>Pseudomonadota</taxon>
        <taxon>Gammaproteobacteria</taxon>
        <taxon>Oceanospirillales</taxon>
        <taxon>Endozoicomonadaceae</taxon>
        <taxon>Endozoicomonas</taxon>
    </lineage>
</organism>
<gene>
    <name evidence="2" type="ORF">V5J35_002041</name>
</gene>
<evidence type="ECO:0000256" key="1">
    <source>
        <dbReference type="SAM" id="MobiDB-lite"/>
    </source>
</evidence>
<protein>
    <submittedName>
        <fullName evidence="2">Uncharacterized protein</fullName>
    </submittedName>
</protein>
<name>A0ABV2SGE6_9GAMM</name>
<reference evidence="2 3" key="1">
    <citation type="submission" date="2024-06" db="EMBL/GenBank/DDBJ databases">
        <title>Genomic Encyclopedia of Type Strains, Phase V (KMG-V): Genome sequencing to study the core and pangenomes of soil and plant-associated prokaryotes.</title>
        <authorList>
            <person name="Whitman W."/>
        </authorList>
    </citation>
    <scope>NUCLEOTIDE SEQUENCE [LARGE SCALE GENOMIC DNA]</scope>
    <source>
        <strain evidence="2 3">NE40</strain>
    </source>
</reference>
<comment type="caution">
    <text evidence="2">The sequence shown here is derived from an EMBL/GenBank/DDBJ whole genome shotgun (WGS) entry which is preliminary data.</text>
</comment>
<keyword evidence="3" id="KW-1185">Reference proteome</keyword>
<proteinExistence type="predicted"/>
<accession>A0ABV2SGE6</accession>
<feature type="region of interest" description="Disordered" evidence="1">
    <location>
        <begin position="309"/>
        <end position="328"/>
    </location>
</feature>
<dbReference type="Proteomes" id="UP001549366">
    <property type="component" value="Unassembled WGS sequence"/>
</dbReference>